<dbReference type="SMART" id="SM00861">
    <property type="entry name" value="Transket_pyr"/>
    <property type="match status" value="1"/>
</dbReference>
<reference evidence="13" key="1">
    <citation type="submission" date="2022-10" db="EMBL/GenBank/DDBJ databases">
        <authorList>
            <person name="Koch H."/>
        </authorList>
    </citation>
    <scope>NUCLEOTIDE SEQUENCE</scope>
    <source>
        <strain evidence="13">DNF</strain>
    </source>
</reference>
<evidence type="ECO:0000256" key="9">
    <source>
        <dbReference type="ARBA" id="ARBA00023229"/>
    </source>
</evidence>
<keyword evidence="5 11" id="KW-0479">Metal-binding</keyword>
<feature type="binding site" evidence="11">
    <location>
        <begin position="146"/>
        <end position="147"/>
    </location>
    <ligand>
        <name>thiamine diphosphate</name>
        <dbReference type="ChEBI" id="CHEBI:58937"/>
    </ligand>
</feature>
<dbReference type="PANTHER" id="PTHR43322:SF5">
    <property type="entry name" value="1-DEOXY-D-XYLULOSE-5-PHOSPHATE SYNTHASE, CHLOROPLASTIC"/>
    <property type="match status" value="1"/>
</dbReference>
<feature type="binding site" evidence="11">
    <location>
        <begin position="114"/>
        <end position="116"/>
    </location>
    <ligand>
        <name>thiamine diphosphate</name>
        <dbReference type="ChEBI" id="CHEBI:58937"/>
    </ligand>
</feature>
<evidence type="ECO:0000256" key="4">
    <source>
        <dbReference type="ARBA" id="ARBA00022679"/>
    </source>
</evidence>
<dbReference type="GO" id="GO:0016114">
    <property type="term" value="P:terpenoid biosynthetic process"/>
    <property type="evidence" value="ECO:0007669"/>
    <property type="project" value="UniProtKB-UniRule"/>
</dbReference>
<feature type="binding site" evidence="11">
    <location>
        <position position="145"/>
    </location>
    <ligand>
        <name>Mg(2+)</name>
        <dbReference type="ChEBI" id="CHEBI:18420"/>
    </ligand>
</feature>
<comment type="similarity">
    <text evidence="2 11">Belongs to the transketolase family. DXPS subfamily.</text>
</comment>
<feature type="binding site" evidence="11">
    <location>
        <position position="285"/>
    </location>
    <ligand>
        <name>thiamine diphosphate</name>
        <dbReference type="ChEBI" id="CHEBI:58937"/>
    </ligand>
</feature>
<dbReference type="NCBIfam" id="TIGR00204">
    <property type="entry name" value="dxs"/>
    <property type="match status" value="1"/>
</dbReference>
<dbReference type="InterPro" id="IPR009014">
    <property type="entry name" value="Transketo_C/PFOR_II"/>
</dbReference>
<dbReference type="EMBL" id="OX365700">
    <property type="protein sequence ID" value="CAI4030721.1"/>
    <property type="molecule type" value="Genomic_DNA"/>
</dbReference>
<evidence type="ECO:0000256" key="8">
    <source>
        <dbReference type="ARBA" id="ARBA00023052"/>
    </source>
</evidence>
<dbReference type="GO" id="GO:0000287">
    <property type="term" value="F:magnesium ion binding"/>
    <property type="evidence" value="ECO:0007669"/>
    <property type="project" value="UniProtKB-UniRule"/>
</dbReference>
<organism evidence="13 14">
    <name type="scientific">Nitrospira tepida</name>
    <dbReference type="NCBI Taxonomy" id="2973512"/>
    <lineage>
        <taxon>Bacteria</taxon>
        <taxon>Pseudomonadati</taxon>
        <taxon>Nitrospirota</taxon>
        <taxon>Nitrospiria</taxon>
        <taxon>Nitrospirales</taxon>
        <taxon>Nitrospiraceae</taxon>
        <taxon>Nitrospira</taxon>
    </lineage>
</organism>
<dbReference type="SUPFAM" id="SSF52922">
    <property type="entry name" value="TK C-terminal domain-like"/>
    <property type="match status" value="1"/>
</dbReference>
<comment type="function">
    <text evidence="10 11">Catalyzes the acyloin condensation reaction between C atoms 2 and 3 of pyruvate and glyceraldehyde 3-phosphate to yield 1-deoxy-D-xylulose-5-phosphate (DXP).</text>
</comment>
<dbReference type="InterPro" id="IPR049557">
    <property type="entry name" value="Transketolase_CS"/>
</dbReference>
<keyword evidence="9 11" id="KW-0414">Isoprene biosynthesis</keyword>
<dbReference type="PANTHER" id="PTHR43322">
    <property type="entry name" value="1-D-DEOXYXYLULOSE 5-PHOSPHATE SYNTHASE-RELATED"/>
    <property type="match status" value="1"/>
</dbReference>
<dbReference type="GO" id="GO:0009228">
    <property type="term" value="P:thiamine biosynthetic process"/>
    <property type="evidence" value="ECO:0007669"/>
    <property type="project" value="UniProtKB-UniRule"/>
</dbReference>
<evidence type="ECO:0000259" key="12">
    <source>
        <dbReference type="SMART" id="SM00861"/>
    </source>
</evidence>
<comment type="caution">
    <text evidence="11">Lacks conserved residue(s) required for the propagation of feature annotation.</text>
</comment>
<gene>
    <name evidence="11" type="primary">dxs</name>
    <name evidence="13" type="ORF">DNFV4_01149</name>
</gene>
<comment type="subunit">
    <text evidence="3 11">Homodimer.</text>
</comment>
<accession>A0AA86MXE0</accession>
<feature type="binding site" evidence="11">
    <location>
        <position position="174"/>
    </location>
    <ligand>
        <name>thiamine diphosphate</name>
        <dbReference type="ChEBI" id="CHEBI:58937"/>
    </ligand>
</feature>
<dbReference type="FunFam" id="3.40.50.970:FF:000005">
    <property type="entry name" value="1-deoxy-D-xylulose-5-phosphate synthase"/>
    <property type="match status" value="1"/>
</dbReference>
<dbReference type="HAMAP" id="MF_00315">
    <property type="entry name" value="DXP_synth"/>
    <property type="match status" value="1"/>
</dbReference>
<dbReference type="InterPro" id="IPR033248">
    <property type="entry name" value="Transketolase_C"/>
</dbReference>
<dbReference type="KEGG" id="nti:DNFV4_01149"/>
<comment type="cofactor">
    <cofactor evidence="11">
        <name>Mg(2+)</name>
        <dbReference type="ChEBI" id="CHEBI:18420"/>
    </cofactor>
    <text evidence="11">Binds 1 Mg(2+) ion per subunit.</text>
</comment>
<dbReference type="GO" id="GO:0005829">
    <property type="term" value="C:cytosol"/>
    <property type="evidence" value="ECO:0007669"/>
    <property type="project" value="TreeGrafter"/>
</dbReference>
<dbReference type="FunFam" id="3.40.50.920:FF:000002">
    <property type="entry name" value="1-deoxy-D-xylulose-5-phosphate synthase"/>
    <property type="match status" value="1"/>
</dbReference>
<dbReference type="GO" id="GO:0008661">
    <property type="term" value="F:1-deoxy-D-xylulose-5-phosphate synthase activity"/>
    <property type="evidence" value="ECO:0007669"/>
    <property type="project" value="UniProtKB-UniRule"/>
</dbReference>
<dbReference type="GO" id="GO:0019288">
    <property type="term" value="P:isopentenyl diphosphate biosynthetic process, methylerythritol 4-phosphate pathway"/>
    <property type="evidence" value="ECO:0007669"/>
    <property type="project" value="TreeGrafter"/>
</dbReference>
<dbReference type="CDD" id="cd02007">
    <property type="entry name" value="TPP_DXS"/>
    <property type="match status" value="1"/>
</dbReference>
<dbReference type="PROSITE" id="PS00801">
    <property type="entry name" value="TRANSKETOLASE_1"/>
    <property type="match status" value="1"/>
</dbReference>
<evidence type="ECO:0000256" key="2">
    <source>
        <dbReference type="ARBA" id="ARBA00011081"/>
    </source>
</evidence>
<evidence type="ECO:0000256" key="1">
    <source>
        <dbReference type="ARBA" id="ARBA00004980"/>
    </source>
</evidence>
<dbReference type="Gene3D" id="3.40.50.970">
    <property type="match status" value="2"/>
</dbReference>
<dbReference type="InterPro" id="IPR005475">
    <property type="entry name" value="Transketolase-like_Pyr-bd"/>
</dbReference>
<evidence type="ECO:0000313" key="13">
    <source>
        <dbReference type="EMBL" id="CAI4030721.1"/>
    </source>
</evidence>
<proteinExistence type="inferred from homology"/>
<dbReference type="InterPro" id="IPR005477">
    <property type="entry name" value="Dxylulose-5-P_synthase"/>
</dbReference>
<dbReference type="Pfam" id="PF02779">
    <property type="entry name" value="Transket_pyr"/>
    <property type="match status" value="1"/>
</dbReference>
<evidence type="ECO:0000256" key="3">
    <source>
        <dbReference type="ARBA" id="ARBA00011738"/>
    </source>
</evidence>
<feature type="binding site" evidence="11">
    <location>
        <position position="174"/>
    </location>
    <ligand>
        <name>Mg(2+)</name>
        <dbReference type="ChEBI" id="CHEBI:18420"/>
    </ligand>
</feature>
<comment type="pathway">
    <text evidence="1 11">Metabolic intermediate biosynthesis; 1-deoxy-D-xylulose 5-phosphate biosynthesis; 1-deoxy-D-xylulose 5-phosphate from D-glyceraldehyde 3-phosphate and pyruvate: step 1/1.</text>
</comment>
<dbReference type="Pfam" id="PF02780">
    <property type="entry name" value="Transketolase_C"/>
    <property type="match status" value="1"/>
</dbReference>
<protein>
    <recommendedName>
        <fullName evidence="11">1-deoxy-D-xylulose-5-phosphate synthase</fullName>
        <ecNumber evidence="11">2.2.1.7</ecNumber>
    </recommendedName>
    <alternativeName>
        <fullName evidence="11">1-deoxyxylulose-5-phosphate synthase</fullName>
        <shortName evidence="11">DXP synthase</shortName>
        <shortName evidence="11">DXPS</shortName>
    </alternativeName>
</protein>
<evidence type="ECO:0000256" key="6">
    <source>
        <dbReference type="ARBA" id="ARBA00022842"/>
    </source>
</evidence>
<dbReference type="SUPFAM" id="SSF52518">
    <property type="entry name" value="Thiamin diphosphate-binding fold (THDP-binding)"/>
    <property type="match status" value="2"/>
</dbReference>
<keyword evidence="6 11" id="KW-0460">Magnesium</keyword>
<feature type="domain" description="Transketolase-like pyrimidine-binding" evidence="12">
    <location>
        <begin position="315"/>
        <end position="479"/>
    </location>
</feature>
<evidence type="ECO:0000313" key="14">
    <source>
        <dbReference type="Proteomes" id="UP001179121"/>
    </source>
</evidence>
<dbReference type="Proteomes" id="UP001179121">
    <property type="component" value="Chromosome"/>
</dbReference>
<sequence>MSLLKSIHSPADLKKLSPKEFPLLCQEIREQIISVVSSVGGHLASNLGVVELSVALHYLLNTPQDKIVWDTSNQAYTHKLLTGRREQFHTLRQYGGLSGFCKREESEYDTFNAGHAGTGVSAAYGMVEARDQQGLRHKVVCVVGDGAMTAGMTLEGLHHAGGTNRDFIVVLNDNQMSISKNVGAISSYLNRTFTGEFFTKVREETSQLLGAIPHIGPDMQKMARRAEELAKGMILPGLLFEELGFHYVGPIDGHNFEHLLPTLENVLKMRGPVLLHVITKKGLGYQPAVDNPVWFHACPPFVRETGEMAKKAPRPSYTAHAVNTLIKLAKEDRRIVAITAAMCEGTGLTAFEKEFPDRLYDVGIAEQHAVTFAAGLAAEGMRPVVTIYSTFLQRSYDQVVHDVATQNLPVAFCIDRGGLVAEDGTTHHGAFDFAYLRHVPNMVVMAPKDENELQHMIKTALSYDGPASVRYPRGTCLGVPMDQQPAVLEIGKGELLREGTDVAIAAIGVTVGQAVKAAERLAEDGLSVAVINGRFVKPLDDELIARVAGQTRCLVTVEEGSRMGGFGSAVLESLAEQGITVPTKLIGLPDWYIEQGPQDLLREKYGLTAEGIYQTVKGFWEQLSTKGGEVRARNVRRETFSLRGESLYHPEGDEQGS</sequence>
<dbReference type="CDD" id="cd07033">
    <property type="entry name" value="TPP_PYR_DXS_TK_like"/>
    <property type="match status" value="1"/>
</dbReference>
<evidence type="ECO:0000256" key="11">
    <source>
        <dbReference type="HAMAP-Rule" id="MF_00315"/>
    </source>
</evidence>
<keyword evidence="4 11" id="KW-0808">Transferase</keyword>
<dbReference type="Pfam" id="PF13292">
    <property type="entry name" value="DXP_synthase_N"/>
    <property type="match status" value="1"/>
</dbReference>
<evidence type="ECO:0000256" key="7">
    <source>
        <dbReference type="ARBA" id="ARBA00022977"/>
    </source>
</evidence>
<keyword evidence="14" id="KW-1185">Reference proteome</keyword>
<dbReference type="InterPro" id="IPR029061">
    <property type="entry name" value="THDP-binding"/>
</dbReference>
<dbReference type="Gene3D" id="3.40.50.920">
    <property type="match status" value="1"/>
</dbReference>
<keyword evidence="7 11" id="KW-0784">Thiamine biosynthesis</keyword>
<comment type="cofactor">
    <cofactor evidence="11">
        <name>thiamine diphosphate</name>
        <dbReference type="ChEBI" id="CHEBI:58937"/>
    </cofactor>
    <text evidence="11">Binds 1 thiamine pyrophosphate per subunit.</text>
</comment>
<feature type="binding site" evidence="11">
    <location>
        <position position="366"/>
    </location>
    <ligand>
        <name>thiamine diphosphate</name>
        <dbReference type="ChEBI" id="CHEBI:58937"/>
    </ligand>
</feature>
<dbReference type="RefSeq" id="WP_289267695.1">
    <property type="nucleotide sequence ID" value="NZ_OX365700.1"/>
</dbReference>
<dbReference type="GO" id="GO:0030976">
    <property type="term" value="F:thiamine pyrophosphate binding"/>
    <property type="evidence" value="ECO:0007669"/>
    <property type="project" value="UniProtKB-UniRule"/>
</dbReference>
<comment type="catalytic activity">
    <reaction evidence="11">
        <text>D-glyceraldehyde 3-phosphate + pyruvate + H(+) = 1-deoxy-D-xylulose 5-phosphate + CO2</text>
        <dbReference type="Rhea" id="RHEA:12605"/>
        <dbReference type="ChEBI" id="CHEBI:15361"/>
        <dbReference type="ChEBI" id="CHEBI:15378"/>
        <dbReference type="ChEBI" id="CHEBI:16526"/>
        <dbReference type="ChEBI" id="CHEBI:57792"/>
        <dbReference type="ChEBI" id="CHEBI:59776"/>
        <dbReference type="EC" id="2.2.1.7"/>
    </reaction>
</comment>
<dbReference type="NCBIfam" id="NF003933">
    <property type="entry name" value="PRK05444.2-2"/>
    <property type="match status" value="1"/>
</dbReference>
<keyword evidence="8 11" id="KW-0786">Thiamine pyrophosphate</keyword>
<name>A0AA86MXE0_9BACT</name>
<dbReference type="EC" id="2.2.1.7" evidence="11"/>
<evidence type="ECO:0000256" key="5">
    <source>
        <dbReference type="ARBA" id="ARBA00022723"/>
    </source>
</evidence>
<evidence type="ECO:0000256" key="10">
    <source>
        <dbReference type="ARBA" id="ARBA00055605"/>
    </source>
</evidence>
<dbReference type="AlphaFoldDB" id="A0AA86MXE0"/>